<proteinExistence type="predicted"/>
<accession>A0A3M4KV26</accession>
<comment type="caution">
    <text evidence="1">The sequence shown here is derived from an EMBL/GenBank/DDBJ whole genome shotgun (WGS) entry which is preliminary data.</text>
</comment>
<name>A0A3M4KV26_PSESF</name>
<dbReference type="EMBL" id="RBRB01000191">
    <property type="protein sequence ID" value="RMQ32983.1"/>
    <property type="molecule type" value="Genomic_DNA"/>
</dbReference>
<dbReference type="AlphaFoldDB" id="A0A3M4KV26"/>
<dbReference type="Proteomes" id="UP000273140">
    <property type="component" value="Unassembled WGS sequence"/>
</dbReference>
<reference evidence="1 2" key="1">
    <citation type="submission" date="2018-08" db="EMBL/GenBank/DDBJ databases">
        <title>Recombination of ecologically and evolutionarily significant loci maintains genetic cohesion in the Pseudomonas syringae species complex.</title>
        <authorList>
            <person name="Dillon M."/>
            <person name="Thakur S."/>
            <person name="Almeida R.N.D."/>
            <person name="Weir B.S."/>
            <person name="Guttman D.S."/>
        </authorList>
    </citation>
    <scope>NUCLEOTIDE SEQUENCE [LARGE SCALE GENOMIC DNA]</scope>
    <source>
        <strain evidence="1 2">ICMP 19074</strain>
    </source>
</reference>
<protein>
    <submittedName>
        <fullName evidence="1">Uncharacterized protein</fullName>
    </submittedName>
</protein>
<evidence type="ECO:0000313" key="1">
    <source>
        <dbReference type="EMBL" id="RMQ32983.1"/>
    </source>
</evidence>
<organism evidence="1 2">
    <name type="scientific">Pseudomonas syringae pv. actinidiae</name>
    <dbReference type="NCBI Taxonomy" id="103796"/>
    <lineage>
        <taxon>Bacteria</taxon>
        <taxon>Pseudomonadati</taxon>
        <taxon>Pseudomonadota</taxon>
        <taxon>Gammaproteobacteria</taxon>
        <taxon>Pseudomonadales</taxon>
        <taxon>Pseudomonadaceae</taxon>
        <taxon>Pseudomonas</taxon>
        <taxon>Pseudomonas syringae</taxon>
    </lineage>
</organism>
<evidence type="ECO:0000313" key="2">
    <source>
        <dbReference type="Proteomes" id="UP000273140"/>
    </source>
</evidence>
<gene>
    <name evidence="1" type="ORF">ALQ07_200143</name>
</gene>
<sequence>MGGQARAVEVDVAELSAALAVVIKLAPVREAAVFQLAYSVVLVAQRAPALVFGDQAILQVVFVGEGPVTVVNVNEAAKRVVAVVDFFTISQGFHQQAASGIALVFGDQFAAIVAEFGFLQ</sequence>